<evidence type="ECO:0000313" key="3">
    <source>
        <dbReference type="Proteomes" id="UP000219285"/>
    </source>
</evidence>
<accession>A0A6M4MEB5</accession>
<protein>
    <submittedName>
        <fullName evidence="2">Transcriptional regulator</fullName>
    </submittedName>
</protein>
<name>A0A6M4MEB5_9ALTE</name>
<dbReference type="InterPro" id="IPR039060">
    <property type="entry name" value="Antitox_HigA"/>
</dbReference>
<dbReference type="PANTHER" id="PTHR40455:SF1">
    <property type="entry name" value="ANTITOXIN HIGA"/>
    <property type="match status" value="1"/>
</dbReference>
<dbReference type="PROSITE" id="PS50943">
    <property type="entry name" value="HTH_CROC1"/>
    <property type="match status" value="1"/>
</dbReference>
<reference evidence="2 3" key="2">
    <citation type="submission" date="2020-04" db="EMBL/GenBank/DDBJ databases">
        <title>Complete genome sequence of Alteromonas pelagimontana 5.12T.</title>
        <authorList>
            <person name="Sinha R.K."/>
            <person name="Krishnan K.P."/>
            <person name="Kurian J.P."/>
        </authorList>
    </citation>
    <scope>NUCLEOTIDE SEQUENCE [LARGE SCALE GENOMIC DNA]</scope>
    <source>
        <strain evidence="2 3">5.12</strain>
    </source>
</reference>
<feature type="domain" description="HTH cro/C1-type" evidence="1">
    <location>
        <begin position="61"/>
        <end position="114"/>
    </location>
</feature>
<evidence type="ECO:0000259" key="1">
    <source>
        <dbReference type="PROSITE" id="PS50943"/>
    </source>
</evidence>
<dbReference type="PANTHER" id="PTHR40455">
    <property type="entry name" value="ANTITOXIN HIGA"/>
    <property type="match status" value="1"/>
</dbReference>
<evidence type="ECO:0000313" key="2">
    <source>
        <dbReference type="EMBL" id="QJR80915.1"/>
    </source>
</evidence>
<dbReference type="RefSeq" id="WP_170669043.1">
    <property type="nucleotide sequence ID" value="NZ_CP052766.1"/>
</dbReference>
<dbReference type="SMART" id="SM00530">
    <property type="entry name" value="HTH_XRE"/>
    <property type="match status" value="1"/>
</dbReference>
<keyword evidence="3" id="KW-1185">Reference proteome</keyword>
<dbReference type="SUPFAM" id="SSF47413">
    <property type="entry name" value="lambda repressor-like DNA-binding domains"/>
    <property type="match status" value="1"/>
</dbReference>
<sequence length="123" mass="14042">MDIRPIKTDADYRAALNDIENLMMSEPDTVEGEKLDILVTLVEAYEAKHFPMDLPDPVEAIKFEMERKGLTVKDLEPMIGKSNRVYEILNHKRSLTLKMIWKLHEGLGIPAESLIKPPQVRAS</sequence>
<dbReference type="EMBL" id="CP052766">
    <property type="protein sequence ID" value="QJR80915.1"/>
    <property type="molecule type" value="Genomic_DNA"/>
</dbReference>
<dbReference type="Gene3D" id="1.10.260.40">
    <property type="entry name" value="lambda repressor-like DNA-binding domains"/>
    <property type="match status" value="1"/>
</dbReference>
<gene>
    <name evidence="2" type="ORF">CA267_009045</name>
</gene>
<reference evidence="3" key="1">
    <citation type="submission" date="2014-12" db="EMBL/GenBank/DDBJ databases">
        <title>Complete genome sequence of a multi-drug resistant Klebsiella pneumoniae.</title>
        <authorList>
            <person name="Hua X."/>
            <person name="Chen Q."/>
            <person name="Li X."/>
            <person name="Feng Y."/>
            <person name="Ruan Z."/>
            <person name="Yu Y."/>
        </authorList>
    </citation>
    <scope>NUCLEOTIDE SEQUENCE [LARGE SCALE GENOMIC DNA]</scope>
    <source>
        <strain evidence="3">5.12</strain>
    </source>
</reference>
<dbReference type="InterPro" id="IPR010982">
    <property type="entry name" value="Lambda_DNA-bd_dom_sf"/>
</dbReference>
<organism evidence="2 3">
    <name type="scientific">Alteromonas pelagimontana</name>
    <dbReference type="NCBI Taxonomy" id="1858656"/>
    <lineage>
        <taxon>Bacteria</taxon>
        <taxon>Pseudomonadati</taxon>
        <taxon>Pseudomonadota</taxon>
        <taxon>Gammaproteobacteria</taxon>
        <taxon>Alteromonadales</taxon>
        <taxon>Alteromonadaceae</taxon>
        <taxon>Alteromonas/Salinimonas group</taxon>
        <taxon>Alteromonas</taxon>
    </lineage>
</organism>
<proteinExistence type="predicted"/>
<dbReference type="GO" id="GO:0001046">
    <property type="term" value="F:core promoter sequence-specific DNA binding"/>
    <property type="evidence" value="ECO:0007669"/>
    <property type="project" value="TreeGrafter"/>
</dbReference>
<dbReference type="GO" id="GO:0006355">
    <property type="term" value="P:regulation of DNA-templated transcription"/>
    <property type="evidence" value="ECO:0007669"/>
    <property type="project" value="InterPro"/>
</dbReference>
<dbReference type="Proteomes" id="UP000219285">
    <property type="component" value="Chromosome"/>
</dbReference>
<dbReference type="InterPro" id="IPR001387">
    <property type="entry name" value="Cro/C1-type_HTH"/>
</dbReference>
<dbReference type="AlphaFoldDB" id="A0A6M4MEB5"/>
<dbReference type="KEGG" id="apel:CA267_009045"/>